<comment type="caution">
    <text evidence="4">The sequence shown here is derived from an EMBL/GenBank/DDBJ whole genome shotgun (WGS) entry which is preliminary data.</text>
</comment>
<dbReference type="PROSITE" id="PS51737">
    <property type="entry name" value="RECOMBINASE_DNA_BIND"/>
    <property type="match status" value="1"/>
</dbReference>
<dbReference type="Proteomes" id="UP000288812">
    <property type="component" value="Unassembled WGS sequence"/>
</dbReference>
<feature type="compositionally biased region" description="Basic residues" evidence="1">
    <location>
        <begin position="575"/>
        <end position="586"/>
    </location>
</feature>
<feature type="domain" description="Recombinase" evidence="3">
    <location>
        <begin position="174"/>
        <end position="295"/>
    </location>
</feature>
<proteinExistence type="predicted"/>
<dbReference type="Gene3D" id="3.40.50.1390">
    <property type="entry name" value="Resolvase, N-terminal catalytic domain"/>
    <property type="match status" value="1"/>
</dbReference>
<evidence type="ECO:0000313" key="5">
    <source>
        <dbReference type="Proteomes" id="UP000288812"/>
    </source>
</evidence>
<protein>
    <submittedName>
        <fullName evidence="4">Recombinase family protein</fullName>
    </submittedName>
</protein>
<dbReference type="GO" id="GO:0000150">
    <property type="term" value="F:DNA strand exchange activity"/>
    <property type="evidence" value="ECO:0007669"/>
    <property type="project" value="InterPro"/>
</dbReference>
<dbReference type="SUPFAM" id="SSF53041">
    <property type="entry name" value="Resolvase-like"/>
    <property type="match status" value="1"/>
</dbReference>
<dbReference type="InterPro" id="IPR038109">
    <property type="entry name" value="DNA_bind_recomb_sf"/>
</dbReference>
<dbReference type="InterPro" id="IPR011109">
    <property type="entry name" value="DNA_bind_recombinase_dom"/>
</dbReference>
<feature type="region of interest" description="Disordered" evidence="1">
    <location>
        <begin position="556"/>
        <end position="586"/>
    </location>
</feature>
<dbReference type="Pfam" id="PF07508">
    <property type="entry name" value="Recombinase"/>
    <property type="match status" value="1"/>
</dbReference>
<dbReference type="Pfam" id="PF00239">
    <property type="entry name" value="Resolvase"/>
    <property type="match status" value="1"/>
</dbReference>
<name>A0A437S9P2_9FIRM</name>
<dbReference type="InterPro" id="IPR006119">
    <property type="entry name" value="Resolv_N"/>
</dbReference>
<sequence>MTKIIQKVNAVKMEPPRKRKVAAYARISIEKGRTPHSLSAQISYYSKFIQGNADWEYAGVYADKAVSGLTTDRPEFQRMLSDARDGKIDIILTKSISRFARNTVDLLETVRELKDLGIEVRFQKEKIHTLSEDGELMLSLLASFAQEESRSISENVKWGIRKNFQKGIGNSFHIYGYRWTGKEFVIVEEEAKIVRLIYDNYLKGISAEKTEKQLEEMGVKSYTGGHFGNNSIRQILKQERYTGNTLFQKTYIEDGKTKYNNGELPQYYARNTHPVIISEETFNKVQEIRQKKRELGAFANPHIKTSALTSKIKCTHCNRSFQRAGKKNKTGHTRCWMCATRKAGQGNPCGTGDINEEQLKKIISEVLDIDEFDDEVFLEKVDHIDVTGKDHLEFFMTDGSLIHRTYASTARKDAWTPEYKERYKRIKRSKDTNGLKNPATPYTGFIRCARCGNSFSGQRRTLKDGTTEYYLRCRTKISECPSNTIQESTLNALVCDVLDLDEYSEEAMDKAMDYCEIADNTVSFHFRDGHFEERQYEEKKRGTPWSKERRKKALKGMKEYWSDPEHRKEASDRMKKIRKEKKWSSQ</sequence>
<evidence type="ECO:0000259" key="2">
    <source>
        <dbReference type="PROSITE" id="PS51736"/>
    </source>
</evidence>
<keyword evidence="5" id="KW-1185">Reference proteome</keyword>
<dbReference type="GO" id="GO:0003677">
    <property type="term" value="F:DNA binding"/>
    <property type="evidence" value="ECO:0007669"/>
    <property type="project" value="InterPro"/>
</dbReference>
<feature type="compositionally biased region" description="Basic and acidic residues" evidence="1">
    <location>
        <begin position="556"/>
        <end position="574"/>
    </location>
</feature>
<feature type="domain" description="Resolvase/invertase-type recombinase catalytic" evidence="2">
    <location>
        <begin position="20"/>
        <end position="167"/>
    </location>
</feature>
<evidence type="ECO:0000259" key="3">
    <source>
        <dbReference type="PROSITE" id="PS51737"/>
    </source>
</evidence>
<dbReference type="EMBL" id="RLIH01000001">
    <property type="protein sequence ID" value="RVU55863.1"/>
    <property type="molecule type" value="Genomic_DNA"/>
</dbReference>
<dbReference type="Gene3D" id="3.90.1750.20">
    <property type="entry name" value="Putative Large Serine Recombinase, Chain B, Domain 2"/>
    <property type="match status" value="1"/>
</dbReference>
<evidence type="ECO:0000313" key="4">
    <source>
        <dbReference type="EMBL" id="RVU55863.1"/>
    </source>
</evidence>
<dbReference type="OrthoDB" id="9784557at2"/>
<dbReference type="InterPro" id="IPR050639">
    <property type="entry name" value="SSR_resolvase"/>
</dbReference>
<dbReference type="InterPro" id="IPR025827">
    <property type="entry name" value="Zn_ribbon_recom_dom"/>
</dbReference>
<dbReference type="CDD" id="cd00338">
    <property type="entry name" value="Ser_Recombinase"/>
    <property type="match status" value="1"/>
</dbReference>
<dbReference type="RefSeq" id="WP_127722987.1">
    <property type="nucleotide sequence ID" value="NZ_RLIH01000001.1"/>
</dbReference>
<gene>
    <name evidence="4" type="ORF">EF514_01230</name>
</gene>
<dbReference type="PROSITE" id="PS51736">
    <property type="entry name" value="RECOMBINASES_3"/>
    <property type="match status" value="1"/>
</dbReference>
<accession>A0A437S9P2</accession>
<dbReference type="SMART" id="SM00857">
    <property type="entry name" value="Resolvase"/>
    <property type="match status" value="1"/>
</dbReference>
<dbReference type="PANTHER" id="PTHR30461">
    <property type="entry name" value="DNA-INVERTASE FROM LAMBDOID PROPHAGE"/>
    <property type="match status" value="1"/>
</dbReference>
<dbReference type="AlphaFoldDB" id="A0A437S9P2"/>
<dbReference type="Pfam" id="PF13408">
    <property type="entry name" value="Zn_ribbon_recom"/>
    <property type="match status" value="2"/>
</dbReference>
<dbReference type="InterPro" id="IPR036162">
    <property type="entry name" value="Resolvase-like_N_sf"/>
</dbReference>
<reference evidence="4 5" key="1">
    <citation type="submission" date="2018-11" db="EMBL/GenBank/DDBJ databases">
        <title>Genome sequencing and assembly of Anaerosphaera sp. nov., GS7-6-2.</title>
        <authorList>
            <person name="Rettenmaier R."/>
            <person name="Liebl W."/>
            <person name="Zverlov V."/>
        </authorList>
    </citation>
    <scope>NUCLEOTIDE SEQUENCE [LARGE SCALE GENOMIC DNA]</scope>
    <source>
        <strain evidence="4 5">GS7-6-2</strain>
    </source>
</reference>
<evidence type="ECO:0000256" key="1">
    <source>
        <dbReference type="SAM" id="MobiDB-lite"/>
    </source>
</evidence>
<organism evidence="4 5">
    <name type="scientific">Anaerosphaera multitolerans</name>
    <dbReference type="NCBI Taxonomy" id="2487351"/>
    <lineage>
        <taxon>Bacteria</taxon>
        <taxon>Bacillati</taxon>
        <taxon>Bacillota</taxon>
        <taxon>Tissierellia</taxon>
        <taxon>Tissierellales</taxon>
        <taxon>Peptoniphilaceae</taxon>
        <taxon>Anaerosphaera</taxon>
    </lineage>
</organism>
<dbReference type="PANTHER" id="PTHR30461:SF23">
    <property type="entry name" value="DNA RECOMBINASE-RELATED"/>
    <property type="match status" value="1"/>
</dbReference>